<feature type="compositionally biased region" description="Low complexity" evidence="1">
    <location>
        <begin position="297"/>
        <end position="332"/>
    </location>
</feature>
<evidence type="ECO:0000256" key="1">
    <source>
        <dbReference type="SAM" id="MobiDB-lite"/>
    </source>
</evidence>
<evidence type="ECO:0000313" key="3">
    <source>
        <dbReference type="Proteomes" id="UP000674143"/>
    </source>
</evidence>
<reference evidence="3" key="1">
    <citation type="journal article" date="2021" name="Microbiol. Resour. Announc.">
        <title>LGAAP: Leishmaniinae Genome Assembly and Annotation Pipeline.</title>
        <authorList>
            <person name="Almutairi H."/>
            <person name="Urbaniak M.D."/>
            <person name="Bates M.D."/>
            <person name="Jariyapan N."/>
            <person name="Kwakye-Nuako G."/>
            <person name="Thomaz-Soccol V."/>
            <person name="Al-Salem W.S."/>
            <person name="Dillon R.J."/>
            <person name="Bates P.A."/>
            <person name="Gatherer D."/>
        </authorList>
    </citation>
    <scope>NUCLEOTIDE SEQUENCE [LARGE SCALE GENOMIC DNA]</scope>
</reference>
<feature type="compositionally biased region" description="Low complexity" evidence="1">
    <location>
        <begin position="409"/>
        <end position="433"/>
    </location>
</feature>
<dbReference type="RefSeq" id="XP_067062249.1">
    <property type="nucleotide sequence ID" value="XM_067206312.1"/>
</dbReference>
<feature type="compositionally biased region" description="Pro residues" evidence="1">
    <location>
        <begin position="458"/>
        <end position="469"/>
    </location>
</feature>
<feature type="compositionally biased region" description="Low complexity" evidence="1">
    <location>
        <begin position="515"/>
        <end position="532"/>
    </location>
</feature>
<reference evidence="3" key="2">
    <citation type="journal article" date="2021" name="Sci. Data">
        <title>Chromosome-scale genome sequencing, assembly and annotation of six genomes from subfamily Leishmaniinae.</title>
        <authorList>
            <person name="Almutairi H."/>
            <person name="Urbaniak M.D."/>
            <person name="Bates M.D."/>
            <person name="Jariyapan N."/>
            <person name="Kwakye-Nuako G."/>
            <person name="Thomaz Soccol V."/>
            <person name="Al-Salem W.S."/>
            <person name="Dillon R.J."/>
            <person name="Bates P.A."/>
            <person name="Gatherer D."/>
        </authorList>
    </citation>
    <scope>NUCLEOTIDE SEQUENCE [LARGE SCALE GENOMIC DNA]</scope>
</reference>
<dbReference type="SMR" id="A0A836GIK5"/>
<keyword evidence="3" id="KW-1185">Reference proteome</keyword>
<accession>A0A836GIK5</accession>
<dbReference type="KEGG" id="loi:92360246"/>
<organism evidence="2 3">
    <name type="scientific">Leishmania orientalis</name>
    <dbReference type="NCBI Taxonomy" id="2249476"/>
    <lineage>
        <taxon>Eukaryota</taxon>
        <taxon>Discoba</taxon>
        <taxon>Euglenozoa</taxon>
        <taxon>Kinetoplastea</taxon>
        <taxon>Metakinetoplastina</taxon>
        <taxon>Trypanosomatida</taxon>
        <taxon>Trypanosomatidae</taxon>
        <taxon>Leishmaniinae</taxon>
        <taxon>Leishmania</taxon>
    </lineage>
</organism>
<feature type="compositionally biased region" description="Low complexity" evidence="1">
    <location>
        <begin position="448"/>
        <end position="457"/>
    </location>
</feature>
<protein>
    <submittedName>
        <fullName evidence="2">Uncharacterized protein</fullName>
    </submittedName>
</protein>
<feature type="region of interest" description="Disordered" evidence="1">
    <location>
        <begin position="290"/>
        <end position="548"/>
    </location>
</feature>
<feature type="compositionally biased region" description="Basic and acidic residues" evidence="1">
    <location>
        <begin position="365"/>
        <end position="374"/>
    </location>
</feature>
<dbReference type="EMBL" id="JAFHLR010000027">
    <property type="protein sequence ID" value="KAG5475741.1"/>
    <property type="molecule type" value="Genomic_DNA"/>
</dbReference>
<dbReference type="AlphaFoldDB" id="A0A836GIK5"/>
<dbReference type="GeneID" id="92360246"/>
<feature type="compositionally biased region" description="Low complexity" evidence="1">
    <location>
        <begin position="375"/>
        <end position="388"/>
    </location>
</feature>
<dbReference type="Proteomes" id="UP000674143">
    <property type="component" value="Unassembled WGS sequence"/>
</dbReference>
<comment type="caution">
    <text evidence="2">The sequence shown here is derived from an EMBL/GenBank/DDBJ whole genome shotgun (WGS) entry which is preliminary data.</text>
</comment>
<feature type="compositionally biased region" description="Low complexity" evidence="1">
    <location>
        <begin position="350"/>
        <end position="364"/>
    </location>
</feature>
<evidence type="ECO:0000313" key="2">
    <source>
        <dbReference type="EMBL" id="KAG5475741.1"/>
    </source>
</evidence>
<gene>
    <name evidence="2" type="ORF">LSCM4_04326</name>
</gene>
<name>A0A836GIK5_9TRYP</name>
<proteinExistence type="predicted"/>
<sequence>MASEVSISVDGEEATPLSERFEQLRHSLHGRWGTSAEANLLRAMQQLHARLVTRSAQTHRRVEELSQRATAAQVSLANTFNSLKLLSQQQFMQHRIATEDLQLRERAAAGSGSEEAEVESSDDTASPNQALGAALLTHATREAAVRRRMYAYVEMCRESLEDEGVRVPLSPGDAAELAVDSPYTHRRLCALIGTPAFLYDADIGCGRGVNGLSVAAKPRLSPQPQPARFLADGAPASVTGLPSASAKPLSLPGAATEAVVPSPHAATTSAAAPPAKSALAKKSAILSKKERQRALFSSSSSSASSSASPSAAPTPAAPPRSSLSKSSAATSARPPKSAPAKKGARYLFGSSSSSSSVSRSSINRSRAEAAEHAADSPTSSSLSSSDGSSPPPAAMLKASNLSPPPPPHALTTAPSPRAASASTHSSRVSSASLGAPTPPPPQTSSVEAAPANFAPPSAALPPPPPPPLPAAAAAAADLPPPPPPVVLFDTVPDMDAPAPPPLATAAQLSPPPSTATPSRTAAVAAGAVSSLPRRGGKVLSTSSDEDAA</sequence>
<feature type="region of interest" description="Disordered" evidence="1">
    <location>
        <begin position="105"/>
        <end position="127"/>
    </location>
</feature>